<reference evidence="1 2" key="1">
    <citation type="journal article" date="2008" name="J. Bacteriol.">
        <title>Complete genome sequence of the soil actinomycete Kocuria rhizophila.</title>
        <authorList>
            <person name="Takarada H."/>
            <person name="Sekine M."/>
            <person name="Kosugi H."/>
            <person name="Matsuo Y."/>
            <person name="Fujisawa T."/>
            <person name="Omata S."/>
            <person name="Kishi E."/>
            <person name="Shimizu A."/>
            <person name="Tsukatani N."/>
            <person name="Tanikawa S."/>
            <person name="Fujita N."/>
            <person name="Harayama S."/>
        </authorList>
    </citation>
    <scope>NUCLEOTIDE SEQUENCE [LARGE SCALE GENOMIC DNA]</scope>
    <source>
        <strain evidence="2">ATCC 9341 / DSM 348 / NBRC 103217 / DC2201</strain>
    </source>
</reference>
<sequence length="178" mass="18451">MSIVRRLARPLLATGFIAGGVDAFRNSSETARQLDPVLKAVESAAPQLRPLTSNRAVVAQGVAAAQVAAASLLAVSKLPRLSSTVLLGTTALNGYAQYRAADSSTSEGKATRRAGLLKNVSLLGGVMIAAVDTSGNPSLAWRASHLADDVRKNAAKVGKDTRKKLSEAEKAVQNAVSF</sequence>
<protein>
    <recommendedName>
        <fullName evidence="3">DoxX family protein</fullName>
    </recommendedName>
</protein>
<evidence type="ECO:0000313" key="1">
    <source>
        <dbReference type="EMBL" id="BAG29288.1"/>
    </source>
</evidence>
<accession>B2GLU7</accession>
<dbReference type="eggNOG" id="COG2259">
    <property type="taxonomic scope" value="Bacteria"/>
</dbReference>
<dbReference type="Proteomes" id="UP000008838">
    <property type="component" value="Chromosome"/>
</dbReference>
<evidence type="ECO:0008006" key="3">
    <source>
        <dbReference type="Google" id="ProtNLM"/>
    </source>
</evidence>
<organism evidence="1 2">
    <name type="scientific">Kocuria rhizophila (strain ATCC 9341 / DSM 348 / NBRC 103217 / DC2201)</name>
    <dbReference type="NCBI Taxonomy" id="378753"/>
    <lineage>
        <taxon>Bacteria</taxon>
        <taxon>Bacillati</taxon>
        <taxon>Actinomycetota</taxon>
        <taxon>Actinomycetes</taxon>
        <taxon>Micrococcales</taxon>
        <taxon>Micrococcaceae</taxon>
        <taxon>Kocuria</taxon>
    </lineage>
</organism>
<dbReference type="RefSeq" id="WP_012398009.1">
    <property type="nucleotide sequence ID" value="NC_010617.1"/>
</dbReference>
<dbReference type="AlphaFoldDB" id="B2GLU7"/>
<dbReference type="OrthoDB" id="329282at2"/>
<dbReference type="KEGG" id="krh:KRH_09410"/>
<dbReference type="HOGENOM" id="CLU_058421_1_2_11"/>
<evidence type="ECO:0000313" key="2">
    <source>
        <dbReference type="Proteomes" id="UP000008838"/>
    </source>
</evidence>
<keyword evidence="2" id="KW-1185">Reference proteome</keyword>
<dbReference type="EMBL" id="AP009152">
    <property type="protein sequence ID" value="BAG29288.1"/>
    <property type="molecule type" value="Genomic_DNA"/>
</dbReference>
<proteinExistence type="predicted"/>
<gene>
    <name evidence="1" type="ordered locus">KRH_09410</name>
</gene>
<name>B2GLU7_KOCRD</name>
<dbReference type="STRING" id="378753.KRH_09410"/>